<feature type="binding site" evidence="25">
    <location>
        <position position="580"/>
    </location>
    <ligand>
        <name>ATP</name>
        <dbReference type="ChEBI" id="CHEBI:30616"/>
    </ligand>
</feature>
<evidence type="ECO:0000256" key="3">
    <source>
        <dbReference type="ARBA" id="ARBA00010217"/>
    </source>
</evidence>
<dbReference type="PaxDb" id="65489-OBART07G19240.1"/>
<dbReference type="Gene3D" id="1.10.510.10">
    <property type="entry name" value="Transferase(Phosphotransferase) domain 1"/>
    <property type="match status" value="1"/>
</dbReference>
<evidence type="ECO:0000256" key="16">
    <source>
        <dbReference type="ARBA" id="ARBA00022989"/>
    </source>
</evidence>
<dbReference type="Pfam" id="PF00139">
    <property type="entry name" value="Lectin_legB"/>
    <property type="match status" value="1"/>
</dbReference>
<keyword evidence="18" id="KW-0675">Receptor</keyword>
<dbReference type="eggNOG" id="ENOG502QTX3">
    <property type="taxonomic scope" value="Eukaryota"/>
</dbReference>
<dbReference type="STRING" id="65489.A0A0D3GSK7"/>
<dbReference type="Pfam" id="PF02341">
    <property type="entry name" value="RbcX"/>
    <property type="match status" value="1"/>
</dbReference>
<proteinExistence type="inferred from homology"/>
<comment type="function">
    <text evidence="23">Promotes hydrogen peroxide H(2)O(2) production and cell death.</text>
</comment>
<evidence type="ECO:0000256" key="20">
    <source>
        <dbReference type="ARBA" id="ARBA00023186"/>
    </source>
</evidence>
<comment type="function">
    <text evidence="22">Involved in resistance response to the pathogenic oomycetes Phytophthora infestans and Phytophthora capsici.</text>
</comment>
<evidence type="ECO:0000256" key="11">
    <source>
        <dbReference type="ARBA" id="ARBA00022734"/>
    </source>
</evidence>
<organism evidence="29">
    <name type="scientific">Oryza barthii</name>
    <dbReference type="NCBI Taxonomy" id="65489"/>
    <lineage>
        <taxon>Eukaryota</taxon>
        <taxon>Viridiplantae</taxon>
        <taxon>Streptophyta</taxon>
        <taxon>Embryophyta</taxon>
        <taxon>Tracheophyta</taxon>
        <taxon>Spermatophyta</taxon>
        <taxon>Magnoliopsida</taxon>
        <taxon>Liliopsida</taxon>
        <taxon>Poales</taxon>
        <taxon>Poaceae</taxon>
        <taxon>BOP clade</taxon>
        <taxon>Oryzoideae</taxon>
        <taxon>Oryzeae</taxon>
        <taxon>Oryzinae</taxon>
        <taxon>Oryza</taxon>
    </lineage>
</organism>
<reference evidence="29" key="2">
    <citation type="submission" date="2015-03" db="UniProtKB">
        <authorList>
            <consortium name="EnsemblPlants"/>
        </authorList>
    </citation>
    <scope>IDENTIFICATION</scope>
</reference>
<keyword evidence="11" id="KW-0430">Lectin</keyword>
<keyword evidence="5" id="KW-1003">Cell membrane</keyword>
<keyword evidence="17 27" id="KW-0472">Membrane</keyword>
<dbReference type="PROSITE" id="PS50011">
    <property type="entry name" value="PROTEIN_KINASE_DOM"/>
    <property type="match status" value="1"/>
</dbReference>
<dbReference type="FunFam" id="3.30.200.20:FF:000168">
    <property type="entry name" value="L-type lectin-domain containing receptor kinase IX.1"/>
    <property type="match status" value="1"/>
</dbReference>
<reference evidence="29" key="1">
    <citation type="journal article" date="2009" name="Rice">
        <title>De Novo Next Generation Sequencing of Plant Genomes.</title>
        <authorList>
            <person name="Rounsley S."/>
            <person name="Marri P.R."/>
            <person name="Yu Y."/>
            <person name="He R."/>
            <person name="Sisneros N."/>
            <person name="Goicoechea J.L."/>
            <person name="Lee S.J."/>
            <person name="Angelova A."/>
            <person name="Kudrna D."/>
            <person name="Luo M."/>
            <person name="Affourtit J."/>
            <person name="Desany B."/>
            <person name="Knight J."/>
            <person name="Niazi F."/>
            <person name="Egholm M."/>
            <person name="Wing R.A."/>
        </authorList>
    </citation>
    <scope>NUCLEOTIDE SEQUENCE [LARGE SCALE GENOMIC DNA]</scope>
    <source>
        <strain evidence="29">cv. IRGC 105608</strain>
    </source>
</reference>
<keyword evidence="15 25" id="KW-0067">ATP-binding</keyword>
<dbReference type="CDD" id="cd06899">
    <property type="entry name" value="lectin_legume_LecRK_Arcelin_ConA"/>
    <property type="match status" value="1"/>
</dbReference>
<dbReference type="InterPro" id="IPR001220">
    <property type="entry name" value="Legume_lectin_dom"/>
</dbReference>
<keyword evidence="19" id="KW-0325">Glycoprotein</keyword>
<evidence type="ECO:0000256" key="18">
    <source>
        <dbReference type="ARBA" id="ARBA00023170"/>
    </source>
</evidence>
<dbReference type="GO" id="GO:0044183">
    <property type="term" value="F:protein folding chaperone"/>
    <property type="evidence" value="ECO:0007669"/>
    <property type="project" value="InterPro"/>
</dbReference>
<evidence type="ECO:0000256" key="9">
    <source>
        <dbReference type="ARBA" id="ARBA00022692"/>
    </source>
</evidence>
<dbReference type="GO" id="GO:0110102">
    <property type="term" value="P:ribulose bisphosphate carboxylase complex assembly"/>
    <property type="evidence" value="ECO:0007669"/>
    <property type="project" value="InterPro"/>
</dbReference>
<dbReference type="GO" id="GO:0002229">
    <property type="term" value="P:defense response to oomycetes"/>
    <property type="evidence" value="ECO:0007669"/>
    <property type="project" value="UniProtKB-ARBA"/>
</dbReference>
<evidence type="ECO:0000256" key="24">
    <source>
        <dbReference type="ARBA" id="ARBA00063357"/>
    </source>
</evidence>
<dbReference type="Gene3D" id="3.30.200.20">
    <property type="entry name" value="Phosphorylase Kinase, domain 1"/>
    <property type="match status" value="1"/>
</dbReference>
<evidence type="ECO:0000256" key="8">
    <source>
        <dbReference type="ARBA" id="ARBA00022679"/>
    </source>
</evidence>
<comment type="similarity">
    <text evidence="3">In the C-terminal section; belongs to the protein kinase superfamily. Ser/Thr protein kinase family.</text>
</comment>
<dbReference type="Proteomes" id="UP000026960">
    <property type="component" value="Chromosome 7"/>
</dbReference>
<evidence type="ECO:0000313" key="30">
    <source>
        <dbReference type="Proteomes" id="UP000026960"/>
    </source>
</evidence>
<dbReference type="InterPro" id="IPR008271">
    <property type="entry name" value="Ser/Thr_kinase_AS"/>
</dbReference>
<dbReference type="InterPro" id="IPR011009">
    <property type="entry name" value="Kinase-like_dom_sf"/>
</dbReference>
<evidence type="ECO:0000256" key="7">
    <source>
        <dbReference type="ARBA" id="ARBA00022531"/>
    </source>
</evidence>
<dbReference type="AlphaFoldDB" id="A0A0D3GSK7"/>
<dbReference type="InterPro" id="IPR019825">
    <property type="entry name" value="Lectin_legB_Mn/Ca_BS"/>
</dbReference>
<keyword evidence="8" id="KW-0808">Transferase</keyword>
<evidence type="ECO:0000256" key="26">
    <source>
        <dbReference type="SAM" id="MobiDB-lite"/>
    </source>
</evidence>
<dbReference type="GO" id="GO:0004674">
    <property type="term" value="F:protein serine/threonine kinase activity"/>
    <property type="evidence" value="ECO:0007669"/>
    <property type="project" value="UniProtKB-KW"/>
</dbReference>
<dbReference type="SUPFAM" id="SSF56112">
    <property type="entry name" value="Protein kinase-like (PK-like)"/>
    <property type="match status" value="1"/>
</dbReference>
<evidence type="ECO:0000256" key="13">
    <source>
        <dbReference type="ARBA" id="ARBA00022777"/>
    </source>
</evidence>
<dbReference type="PANTHER" id="PTHR27007">
    <property type="match status" value="1"/>
</dbReference>
<dbReference type="GO" id="GO:0015977">
    <property type="term" value="P:carbon fixation"/>
    <property type="evidence" value="ECO:0007669"/>
    <property type="project" value="UniProtKB-KW"/>
</dbReference>
<dbReference type="EC" id="2.7.11.1" evidence="4"/>
<evidence type="ECO:0000256" key="25">
    <source>
        <dbReference type="PROSITE-ProRule" id="PRU10141"/>
    </source>
</evidence>
<dbReference type="PROSITE" id="PS00308">
    <property type="entry name" value="LECTIN_LEGUME_ALPHA"/>
    <property type="match status" value="1"/>
</dbReference>
<evidence type="ECO:0000256" key="23">
    <source>
        <dbReference type="ARBA" id="ARBA00058818"/>
    </source>
</evidence>
<evidence type="ECO:0000256" key="14">
    <source>
        <dbReference type="ARBA" id="ARBA00022821"/>
    </source>
</evidence>
<dbReference type="Pfam" id="PF00069">
    <property type="entry name" value="Pkinase"/>
    <property type="match status" value="1"/>
</dbReference>
<dbReference type="InterPro" id="IPR000985">
    <property type="entry name" value="Lectin_LegA_CS"/>
</dbReference>
<dbReference type="FunFam" id="1.10.510.10:FF:000240">
    <property type="entry name" value="Lectin-domain containing receptor kinase A4.3"/>
    <property type="match status" value="1"/>
</dbReference>
<feature type="domain" description="Protein kinase" evidence="28">
    <location>
        <begin position="547"/>
        <end position="803"/>
    </location>
</feature>
<evidence type="ECO:0000256" key="27">
    <source>
        <dbReference type="SAM" id="Phobius"/>
    </source>
</evidence>
<comment type="similarity">
    <text evidence="2">In the N-terminal section; belongs to the leguminous lectin family.</text>
</comment>
<keyword evidence="16 27" id="KW-1133">Transmembrane helix</keyword>
<dbReference type="PROSITE" id="PS00107">
    <property type="entry name" value="PROTEIN_KINASE_ATP"/>
    <property type="match status" value="1"/>
</dbReference>
<keyword evidence="6" id="KW-0723">Serine/threonine-protein kinase</keyword>
<dbReference type="GO" id="GO:0005886">
    <property type="term" value="C:plasma membrane"/>
    <property type="evidence" value="ECO:0007669"/>
    <property type="project" value="UniProtKB-SubCell"/>
</dbReference>
<dbReference type="InterPro" id="IPR013320">
    <property type="entry name" value="ConA-like_dom_sf"/>
</dbReference>
<evidence type="ECO:0000256" key="6">
    <source>
        <dbReference type="ARBA" id="ARBA00022527"/>
    </source>
</evidence>
<dbReference type="SUPFAM" id="SSF158615">
    <property type="entry name" value="RbcX-like"/>
    <property type="match status" value="1"/>
</dbReference>
<keyword evidence="30" id="KW-1185">Reference proteome</keyword>
<keyword evidence="10" id="KW-0732">Signal</keyword>
<feature type="compositionally biased region" description="Polar residues" evidence="26">
    <location>
        <begin position="860"/>
        <end position="873"/>
    </location>
</feature>
<dbReference type="Gene3D" id="1.10.1200.210">
    <property type="entry name" value="Chaperonin-like RbcX"/>
    <property type="match status" value="1"/>
</dbReference>
<comment type="subunit">
    <text evidence="24">Interacts with ABCG40.</text>
</comment>
<dbReference type="PROSITE" id="PS00307">
    <property type="entry name" value="LECTIN_LEGUME_BETA"/>
    <property type="match status" value="1"/>
</dbReference>
<evidence type="ECO:0000256" key="5">
    <source>
        <dbReference type="ARBA" id="ARBA00022475"/>
    </source>
</evidence>
<evidence type="ECO:0000256" key="1">
    <source>
        <dbReference type="ARBA" id="ARBA00004251"/>
    </source>
</evidence>
<evidence type="ECO:0000256" key="17">
    <source>
        <dbReference type="ARBA" id="ARBA00023136"/>
    </source>
</evidence>
<evidence type="ECO:0000313" key="29">
    <source>
        <dbReference type="EnsemblPlants" id="OBART07G19240.1"/>
    </source>
</evidence>
<feature type="region of interest" description="Disordered" evidence="26">
    <location>
        <begin position="853"/>
        <end position="886"/>
    </location>
</feature>
<name>A0A0D3GSK7_9ORYZ</name>
<dbReference type="GO" id="GO:0005524">
    <property type="term" value="F:ATP binding"/>
    <property type="evidence" value="ECO:0007669"/>
    <property type="project" value="UniProtKB-UniRule"/>
</dbReference>
<dbReference type="SMART" id="SM00220">
    <property type="entry name" value="S_TKc"/>
    <property type="match status" value="1"/>
</dbReference>
<dbReference type="InterPro" id="IPR017441">
    <property type="entry name" value="Protein_kinase_ATP_BS"/>
</dbReference>
<keyword evidence="13" id="KW-0418">Kinase</keyword>
<keyword evidence="21" id="KW-0120">Carbon dioxide fixation</keyword>
<keyword evidence="9 27" id="KW-0812">Transmembrane</keyword>
<evidence type="ECO:0000256" key="15">
    <source>
        <dbReference type="ARBA" id="ARBA00022840"/>
    </source>
</evidence>
<dbReference type="PROSITE" id="PS51257">
    <property type="entry name" value="PROKAR_LIPOPROTEIN"/>
    <property type="match status" value="1"/>
</dbReference>
<keyword evidence="7" id="KW-0602">Photosynthesis</keyword>
<evidence type="ECO:0000256" key="12">
    <source>
        <dbReference type="ARBA" id="ARBA00022741"/>
    </source>
</evidence>
<dbReference type="EnsemblPlants" id="OBART07G19240.1">
    <property type="protein sequence ID" value="OBART07G19240.1"/>
    <property type="gene ID" value="OBART07G19240"/>
</dbReference>
<dbReference type="InterPro" id="IPR038052">
    <property type="entry name" value="Chaperonin_RbcX_sf"/>
</dbReference>
<comment type="subcellular location">
    <subcellularLocation>
        <location evidence="1">Cell membrane</location>
        <topology evidence="1">Single-pass type I membrane protein</topology>
    </subcellularLocation>
</comment>
<keyword evidence="12 25" id="KW-0547">Nucleotide-binding</keyword>
<dbReference type="GO" id="GO:0015979">
    <property type="term" value="P:photosynthesis"/>
    <property type="evidence" value="ECO:0007669"/>
    <property type="project" value="UniProtKB-KW"/>
</dbReference>
<protein>
    <recommendedName>
        <fullName evidence="4">non-specific serine/threonine protein kinase</fullName>
        <ecNumber evidence="4">2.7.11.1</ecNumber>
    </recommendedName>
</protein>
<dbReference type="GO" id="GO:0009626">
    <property type="term" value="P:plant-type hypersensitive response"/>
    <property type="evidence" value="ECO:0007669"/>
    <property type="project" value="UniProtKB-ARBA"/>
</dbReference>
<evidence type="ECO:0000256" key="21">
    <source>
        <dbReference type="ARBA" id="ARBA00023300"/>
    </source>
</evidence>
<evidence type="ECO:0000259" key="28">
    <source>
        <dbReference type="PROSITE" id="PS50011"/>
    </source>
</evidence>
<dbReference type="GO" id="GO:0030246">
    <property type="term" value="F:carbohydrate binding"/>
    <property type="evidence" value="ECO:0007669"/>
    <property type="project" value="UniProtKB-KW"/>
</dbReference>
<dbReference type="PROSITE" id="PS00108">
    <property type="entry name" value="PROTEIN_KINASE_ST"/>
    <property type="match status" value="1"/>
</dbReference>
<keyword evidence="20" id="KW-0143">Chaperone</keyword>
<dbReference type="FunFam" id="2.60.120.200:FF:000103">
    <property type="entry name" value="L-type lectin-domain containing receptor kinase IX.1"/>
    <property type="match status" value="1"/>
</dbReference>
<dbReference type="Gramene" id="OBART07G19240.1">
    <property type="protein sequence ID" value="OBART07G19240.1"/>
    <property type="gene ID" value="OBART07G19240"/>
</dbReference>
<dbReference type="InterPro" id="IPR000719">
    <property type="entry name" value="Prot_kinase_dom"/>
</dbReference>
<dbReference type="SUPFAM" id="SSF49899">
    <property type="entry name" value="Concanavalin A-like lectins/glucanases"/>
    <property type="match status" value="1"/>
</dbReference>
<evidence type="ECO:0000256" key="10">
    <source>
        <dbReference type="ARBA" id="ARBA00022729"/>
    </source>
</evidence>
<accession>A0A0D3GSK7</accession>
<evidence type="ECO:0000256" key="4">
    <source>
        <dbReference type="ARBA" id="ARBA00012513"/>
    </source>
</evidence>
<keyword evidence="14" id="KW-0611">Plant defense</keyword>
<evidence type="ECO:0000256" key="2">
    <source>
        <dbReference type="ARBA" id="ARBA00008536"/>
    </source>
</evidence>
<evidence type="ECO:0000256" key="19">
    <source>
        <dbReference type="ARBA" id="ARBA00023180"/>
    </source>
</evidence>
<feature type="transmembrane region" description="Helical" evidence="27">
    <location>
        <begin position="474"/>
        <end position="499"/>
    </location>
</feature>
<dbReference type="Gene3D" id="2.60.120.200">
    <property type="match status" value="1"/>
</dbReference>
<dbReference type="HOGENOM" id="CLU_000288_62_6_1"/>
<dbReference type="CDD" id="cd14066">
    <property type="entry name" value="STKc_IRAK"/>
    <property type="match status" value="1"/>
</dbReference>
<evidence type="ECO:0000256" key="22">
    <source>
        <dbReference type="ARBA" id="ARBA00058054"/>
    </source>
</evidence>
<dbReference type="InterPro" id="IPR050528">
    <property type="entry name" value="L-type_Lectin-RKs"/>
</dbReference>
<dbReference type="InterPro" id="IPR003435">
    <property type="entry name" value="Chaperonin_RcbX"/>
</dbReference>
<sequence>MAAVARMAAAVVCLPSSSSSSSACRAAPLPWSRGVVVGVRRRHTVARAARRRGRRPGRRGLVIVDEFAGQYEEGFEDVHTEIMNYFTYKATSTVLHQLYEMNPPAYTWLYNYVVVNDPKEGKHFLIALAKERQDLAERVMITRLHLYSKWIKKCDHAKMYEKISNENLEIMRQSAQARDIIVPYTSLLPSDLGCHNSIDLCQLQNRDYSQEIFTACQVVIELIPKDKLNFTESNHNGSATIQLQEDAFYNKAVKLTKDELNGKITQSVGRAIYTDPVPLWDSTTGQLANFTTRFTFKIYAPTNDSSYGEGLAFFLSSYPSVVPNNSMDGYLGLFSNSNDQSDPLNQIVAVEFDSHKNTWDPDGNHVGINIHSIVSVANVTWRSSINDGRIANAWVTYQANSRNLSVFLSYQDNPQFSGNSSLSYLVDLSKYLPDKVSIGFSASTGKFVELHQILYWEFDSSDVHLMKTEKTKGILVISLSTSGSVVVCSIGLVCFFLCFRRIRRTTRSREKEEEKLDCDESIDSEFEKGKGPRRFQYNELVVATDNFAAERKLGEGGFGAVYQGFLKDQNIEIAIKRVAKGSTQGRKEYISEVKIISRLRHRNLVQLVGWCHEHGEFLLVYEFMPNRSLDKHLYDGGNLLAWPLRFKITIGVASALLYLHEEWEQCVVHRDVKPSNVMLDSGFNAKLGDFGLARLVDHDRGSQTTVIAGTMGYMAPECVTTGKASKETDVYSFGILALEIACGRRPVVPKEDNDKISLVQWVWDLYGRNEILNAIDGRLDGEFEEREVISLMVVGLWCAHPDYNIRPSIRQVISVLKFEAPLPDLPPKMPVAMYFAPPISLCRFSQSSNGTLKELERPNSYGNTSSSSATNDSCAPPSVRLPEVGY</sequence>